<keyword evidence="2" id="KW-1185">Reference proteome</keyword>
<dbReference type="STRING" id="134849.SAMN05443668_102719"/>
<gene>
    <name evidence="1" type="ORF">SAMN05443668_102719</name>
</gene>
<reference evidence="1 2" key="1">
    <citation type="submission" date="2016-11" db="EMBL/GenBank/DDBJ databases">
        <authorList>
            <person name="Jaros S."/>
            <person name="Januszkiewicz K."/>
            <person name="Wedrychowicz H."/>
        </authorList>
    </citation>
    <scope>NUCLEOTIDE SEQUENCE [LARGE SCALE GENOMIC DNA]</scope>
    <source>
        <strain evidence="1 2">DSM 46144</strain>
    </source>
</reference>
<protein>
    <submittedName>
        <fullName evidence="1">Uncharacterized protein</fullName>
    </submittedName>
</protein>
<dbReference type="AlphaFoldDB" id="A0A1M7NLZ6"/>
<dbReference type="Proteomes" id="UP000184440">
    <property type="component" value="Unassembled WGS sequence"/>
</dbReference>
<dbReference type="EMBL" id="FRCS01000002">
    <property type="protein sequence ID" value="SHN04933.1"/>
    <property type="molecule type" value="Genomic_DNA"/>
</dbReference>
<evidence type="ECO:0000313" key="1">
    <source>
        <dbReference type="EMBL" id="SHN04933.1"/>
    </source>
</evidence>
<proteinExistence type="predicted"/>
<sequence length="131" mass="14293">MRTTTVTYGPDKHTTEMSYQALPAAGLVLTPGLSPTGTFNGCWTVRHAASGLVINDPTGFDGHFSTLDGAYAFAQALVDYFPDVDFTADATDVRDHLRHDPFALTKALDAALTSDHDDLRLSLSYFEDEDY</sequence>
<evidence type="ECO:0000313" key="2">
    <source>
        <dbReference type="Proteomes" id="UP000184440"/>
    </source>
</evidence>
<accession>A0A1M7NLZ6</accession>
<dbReference type="RefSeq" id="WP_073254831.1">
    <property type="nucleotide sequence ID" value="NZ_FRCS01000002.1"/>
</dbReference>
<dbReference type="OrthoDB" id="9830945at2"/>
<name>A0A1M7NLZ6_9ACTN</name>
<organism evidence="1 2">
    <name type="scientific">Cryptosporangium aurantiacum</name>
    <dbReference type="NCBI Taxonomy" id="134849"/>
    <lineage>
        <taxon>Bacteria</taxon>
        <taxon>Bacillati</taxon>
        <taxon>Actinomycetota</taxon>
        <taxon>Actinomycetes</taxon>
        <taxon>Cryptosporangiales</taxon>
        <taxon>Cryptosporangiaceae</taxon>
        <taxon>Cryptosporangium</taxon>
    </lineage>
</organism>